<dbReference type="Proteomes" id="UP000003082">
    <property type="component" value="Unassembled WGS sequence"/>
</dbReference>
<reference evidence="1 2" key="1">
    <citation type="submission" date="2008-08" db="EMBL/GenBank/DDBJ databases">
        <authorList>
            <person name="Madupu R."/>
            <person name="Durkin A.S."/>
            <person name="Torralba M."/>
            <person name="Methe B."/>
            <person name="Sutton G.G."/>
            <person name="Strausberg R.L."/>
            <person name="Nelson K.E."/>
        </authorList>
    </citation>
    <scope>NUCLEOTIDE SEQUENCE [LARGE SCALE GENOMIC DNA]</scope>
    <source>
        <strain evidence="1 2">RM3267</strain>
    </source>
</reference>
<dbReference type="AlphaFoldDB" id="B9D3B4"/>
<sequence>MTQICKFDFKFERKKIKAKYFLRLDEADLNFTTGATLSVVTE</sequence>
<name>B9D3B4_CAMRE</name>
<evidence type="ECO:0000313" key="1">
    <source>
        <dbReference type="EMBL" id="EEF13524.1"/>
    </source>
</evidence>
<organism evidence="1 2">
    <name type="scientific">Campylobacter rectus RM3267</name>
    <dbReference type="NCBI Taxonomy" id="553218"/>
    <lineage>
        <taxon>Bacteria</taxon>
        <taxon>Pseudomonadati</taxon>
        <taxon>Campylobacterota</taxon>
        <taxon>Epsilonproteobacteria</taxon>
        <taxon>Campylobacterales</taxon>
        <taxon>Campylobacteraceae</taxon>
        <taxon>Campylobacter</taxon>
    </lineage>
</organism>
<accession>B9D3B4</accession>
<dbReference type="EMBL" id="ACFU01000019">
    <property type="protein sequence ID" value="EEF13524.1"/>
    <property type="molecule type" value="Genomic_DNA"/>
</dbReference>
<protein>
    <submittedName>
        <fullName evidence="1">Uncharacterized protein</fullName>
    </submittedName>
</protein>
<comment type="caution">
    <text evidence="1">The sequence shown here is derived from an EMBL/GenBank/DDBJ whole genome shotgun (WGS) entry which is preliminary data.</text>
</comment>
<evidence type="ECO:0000313" key="2">
    <source>
        <dbReference type="Proteomes" id="UP000003082"/>
    </source>
</evidence>
<proteinExistence type="predicted"/>
<gene>
    <name evidence="1" type="ORF">CAMRE0001_1990</name>
</gene>
<keyword evidence="2" id="KW-1185">Reference proteome</keyword>